<dbReference type="Gene3D" id="3.40.50.720">
    <property type="entry name" value="NAD(P)-binding Rossmann-like Domain"/>
    <property type="match status" value="1"/>
</dbReference>
<dbReference type="InterPro" id="IPR036291">
    <property type="entry name" value="NAD(P)-bd_dom_sf"/>
</dbReference>
<dbReference type="Proteomes" id="UP001501455">
    <property type="component" value="Unassembled WGS sequence"/>
</dbReference>
<reference evidence="2" key="1">
    <citation type="journal article" date="2019" name="Int. J. Syst. Evol. Microbiol.">
        <title>The Global Catalogue of Microorganisms (GCM) 10K type strain sequencing project: providing services to taxonomists for standard genome sequencing and annotation.</title>
        <authorList>
            <consortium name="The Broad Institute Genomics Platform"/>
            <consortium name="The Broad Institute Genome Sequencing Center for Infectious Disease"/>
            <person name="Wu L."/>
            <person name="Ma J."/>
        </authorList>
    </citation>
    <scope>NUCLEOTIDE SEQUENCE [LARGE SCALE GENOMIC DNA]</scope>
    <source>
        <strain evidence="2">JCM 4816</strain>
    </source>
</reference>
<dbReference type="EMBL" id="BAAAXF010000014">
    <property type="protein sequence ID" value="GAA3494148.1"/>
    <property type="molecule type" value="Genomic_DNA"/>
</dbReference>
<dbReference type="SUPFAM" id="SSF51735">
    <property type="entry name" value="NAD(P)-binding Rossmann-fold domains"/>
    <property type="match status" value="1"/>
</dbReference>
<gene>
    <name evidence="1" type="ORF">GCM10019016_012470</name>
</gene>
<dbReference type="PRINTS" id="PR00080">
    <property type="entry name" value="SDRFAMILY"/>
</dbReference>
<proteinExistence type="predicted"/>
<dbReference type="PANTHER" id="PTHR43975:SF2">
    <property type="entry name" value="EG:BACR7A4.14 PROTEIN-RELATED"/>
    <property type="match status" value="1"/>
</dbReference>
<dbReference type="InterPro" id="IPR002347">
    <property type="entry name" value="SDR_fam"/>
</dbReference>
<evidence type="ECO:0000313" key="1">
    <source>
        <dbReference type="EMBL" id="GAA3494148.1"/>
    </source>
</evidence>
<dbReference type="PRINTS" id="PR00081">
    <property type="entry name" value="GDHRDH"/>
</dbReference>
<accession>A0ABP6TG04</accession>
<protein>
    <submittedName>
        <fullName evidence="1">SDR family oxidoreductase</fullName>
    </submittedName>
</protein>
<dbReference type="PANTHER" id="PTHR43975">
    <property type="entry name" value="ZGC:101858"/>
    <property type="match status" value="1"/>
</dbReference>
<dbReference type="Pfam" id="PF13561">
    <property type="entry name" value="adh_short_C2"/>
    <property type="match status" value="1"/>
</dbReference>
<evidence type="ECO:0000313" key="2">
    <source>
        <dbReference type="Proteomes" id="UP001501455"/>
    </source>
</evidence>
<sequence length="267" mass="27916">MENRVRNTARNAARNTAPESVEKAVVVTGGGTGIGAATARAFAGEGAHVLIVGRSEATLKETAEGHDRIRILVADIHDHDAPDAIVEKALAEFGRIDVLVNNAAVTGFAALDGLDRESVRAQLGTNLLAPVFLTQRALDALEAARGVVVNVSSAGSLGRRAWPENSVYGMAKVALDFLTRTWAVELAPRGIRSVGIAPGVVDTGVGVRAGMPPEAYEAFLAETAKRIPAGRVGRPEDIAWWIVQLTRPEAAYANGTVLAVDGALSVT</sequence>
<organism evidence="1 2">
    <name type="scientific">Streptomyces prasinosporus</name>
    <dbReference type="NCBI Taxonomy" id="68256"/>
    <lineage>
        <taxon>Bacteria</taxon>
        <taxon>Bacillati</taxon>
        <taxon>Actinomycetota</taxon>
        <taxon>Actinomycetes</taxon>
        <taxon>Kitasatosporales</taxon>
        <taxon>Streptomycetaceae</taxon>
        <taxon>Streptomyces</taxon>
        <taxon>Streptomyces albogriseolus group</taxon>
    </lineage>
</organism>
<keyword evidence="2" id="KW-1185">Reference proteome</keyword>
<comment type="caution">
    <text evidence="1">The sequence shown here is derived from an EMBL/GenBank/DDBJ whole genome shotgun (WGS) entry which is preliminary data.</text>
</comment>
<name>A0ABP6TG04_9ACTN</name>